<organism evidence="2 3">
    <name type="scientific">Amphibalanus amphitrite</name>
    <name type="common">Striped barnacle</name>
    <name type="synonym">Balanus amphitrite</name>
    <dbReference type="NCBI Taxonomy" id="1232801"/>
    <lineage>
        <taxon>Eukaryota</taxon>
        <taxon>Metazoa</taxon>
        <taxon>Ecdysozoa</taxon>
        <taxon>Arthropoda</taxon>
        <taxon>Crustacea</taxon>
        <taxon>Multicrustacea</taxon>
        <taxon>Cirripedia</taxon>
        <taxon>Thoracica</taxon>
        <taxon>Thoracicalcarea</taxon>
        <taxon>Balanomorpha</taxon>
        <taxon>Balanoidea</taxon>
        <taxon>Balanidae</taxon>
        <taxon>Amphibalaninae</taxon>
        <taxon>Amphibalanus</taxon>
    </lineage>
</organism>
<accession>A0A6A4WSQ1</accession>
<dbReference type="GO" id="GO:0080025">
    <property type="term" value="F:phosphatidylinositol-3,5-bisphosphate binding"/>
    <property type="evidence" value="ECO:0007669"/>
    <property type="project" value="TreeGrafter"/>
</dbReference>
<feature type="domain" description="ENTH" evidence="1">
    <location>
        <begin position="17"/>
        <end position="145"/>
    </location>
</feature>
<dbReference type="InterPro" id="IPR013809">
    <property type="entry name" value="ENTH"/>
</dbReference>
<dbReference type="SUPFAM" id="SSF48464">
    <property type="entry name" value="ENTH/VHS domain"/>
    <property type="match status" value="1"/>
</dbReference>
<dbReference type="GO" id="GO:0051015">
    <property type="term" value="F:actin filament binding"/>
    <property type="evidence" value="ECO:0007669"/>
    <property type="project" value="TreeGrafter"/>
</dbReference>
<evidence type="ECO:0000313" key="3">
    <source>
        <dbReference type="Proteomes" id="UP000440578"/>
    </source>
</evidence>
<dbReference type="GO" id="GO:0043325">
    <property type="term" value="F:phosphatidylinositol-3,4-bisphosphate binding"/>
    <property type="evidence" value="ECO:0007669"/>
    <property type="project" value="TreeGrafter"/>
</dbReference>
<dbReference type="GO" id="GO:0032051">
    <property type="term" value="F:clathrin light chain binding"/>
    <property type="evidence" value="ECO:0007669"/>
    <property type="project" value="TreeGrafter"/>
</dbReference>
<dbReference type="GO" id="GO:0030864">
    <property type="term" value="C:cortical actin cytoskeleton"/>
    <property type="evidence" value="ECO:0007669"/>
    <property type="project" value="TreeGrafter"/>
</dbReference>
<dbReference type="InterPro" id="IPR008942">
    <property type="entry name" value="ENTH_VHS"/>
</dbReference>
<reference evidence="2 3" key="1">
    <citation type="submission" date="2019-07" db="EMBL/GenBank/DDBJ databases">
        <title>Draft genome assembly of a fouling barnacle, Amphibalanus amphitrite (Darwin, 1854): The first reference genome for Thecostraca.</title>
        <authorList>
            <person name="Kim W."/>
        </authorList>
    </citation>
    <scope>NUCLEOTIDE SEQUENCE [LARGE SCALE GENOMIC DNA]</scope>
    <source>
        <strain evidence="2">SNU_AA5</strain>
        <tissue evidence="2">Soma without cirri and trophi</tissue>
    </source>
</reference>
<dbReference type="InterPro" id="IPR011417">
    <property type="entry name" value="ANTH_dom"/>
</dbReference>
<dbReference type="Pfam" id="PF07651">
    <property type="entry name" value="ANTH"/>
    <property type="match status" value="1"/>
</dbReference>
<keyword evidence="3" id="KW-1185">Reference proteome</keyword>
<dbReference type="SMART" id="SM00273">
    <property type="entry name" value="ENTH"/>
    <property type="match status" value="1"/>
</dbReference>
<dbReference type="InterPro" id="IPR030224">
    <property type="entry name" value="Sla2_fam"/>
</dbReference>
<dbReference type="GO" id="GO:0006897">
    <property type="term" value="P:endocytosis"/>
    <property type="evidence" value="ECO:0007669"/>
    <property type="project" value="InterPro"/>
</dbReference>
<dbReference type="CDD" id="cd17006">
    <property type="entry name" value="ANTH_N_HIP1_like"/>
    <property type="match status" value="1"/>
</dbReference>
<evidence type="ECO:0000313" key="2">
    <source>
        <dbReference type="EMBL" id="KAF0306720.1"/>
    </source>
</evidence>
<dbReference type="GO" id="GO:0007015">
    <property type="term" value="P:actin filament organization"/>
    <property type="evidence" value="ECO:0007669"/>
    <property type="project" value="TreeGrafter"/>
</dbReference>
<dbReference type="OrthoDB" id="8178130at2759"/>
<dbReference type="EMBL" id="VIIS01000639">
    <property type="protein sequence ID" value="KAF0306720.1"/>
    <property type="molecule type" value="Genomic_DNA"/>
</dbReference>
<dbReference type="Gene3D" id="1.25.40.90">
    <property type="match status" value="1"/>
</dbReference>
<dbReference type="GO" id="GO:0030136">
    <property type="term" value="C:clathrin-coated vesicle"/>
    <property type="evidence" value="ECO:0007669"/>
    <property type="project" value="TreeGrafter"/>
</dbReference>
<dbReference type="PANTHER" id="PTHR10407:SF15">
    <property type="entry name" value="HUNTINGTIN INTERACTING PROTEIN 1"/>
    <property type="match status" value="1"/>
</dbReference>
<dbReference type="AlphaFoldDB" id="A0A6A4WSQ1"/>
<dbReference type="PANTHER" id="PTHR10407">
    <property type="entry name" value="HUNTINGTIN INTERACTING PROTEIN 1"/>
    <property type="match status" value="1"/>
</dbReference>
<evidence type="ECO:0000259" key="1">
    <source>
        <dbReference type="PROSITE" id="PS50942"/>
    </source>
</evidence>
<proteinExistence type="predicted"/>
<dbReference type="Proteomes" id="UP000440578">
    <property type="component" value="Unassembled WGS sequence"/>
</dbReference>
<dbReference type="PROSITE" id="PS50942">
    <property type="entry name" value="ENTH"/>
    <property type="match status" value="1"/>
</dbReference>
<name>A0A6A4WSQ1_AMPAM</name>
<comment type="caution">
    <text evidence="2">The sequence shown here is derived from an EMBL/GenBank/DDBJ whole genome shotgun (WGS) entry which is preliminary data.</text>
</comment>
<protein>
    <submittedName>
        <fullName evidence="2">Huntingtin-interacting protein 1</fullName>
    </submittedName>
</protein>
<sequence>MQRALMNRRATSSLDAQRIEFEKAQMQHFSKATSSQELPVKTKHVRGLIIGTHHERSAHTFWSLAERIPLQDHPITCWKFCHVLHKLLREGYRSTVRDTFNRREMLRELAGFWGHLPDAYGKLIESYIQVLLAKLRFHGKYAGFPGTLSLSDDDLEKMGENDPNSYFEMAVDILDYLEAIVNMQTAVFGSLDMSRSSSMTKEGQCRLAPLIPCIQDSIALYNHAMKIMFRLHSLLPPDLLSGHRQRFNKLFTALKQFYAKSANLQYFKTLIQVPQLPDVSGVCYTASAAVWVPSESLG</sequence>
<gene>
    <name evidence="2" type="primary">HIP1_3</name>
    <name evidence="2" type="ORF">FJT64_021846</name>
</gene>
<dbReference type="GO" id="GO:0048268">
    <property type="term" value="P:clathrin coat assembly"/>
    <property type="evidence" value="ECO:0007669"/>
    <property type="project" value="TreeGrafter"/>
</dbReference>
<dbReference type="GO" id="GO:0035615">
    <property type="term" value="F:clathrin adaptor activity"/>
    <property type="evidence" value="ECO:0007669"/>
    <property type="project" value="TreeGrafter"/>
</dbReference>
<dbReference type="FunFam" id="1.25.40.90:FF:000012">
    <property type="entry name" value="Huntingtin interacting protein 1-related"/>
    <property type="match status" value="1"/>
</dbReference>